<reference evidence="4" key="3">
    <citation type="submission" date="2023-05" db="EMBL/GenBank/DDBJ databases">
        <title>Complete genome sequence of Agrobacterium larrymoorei CFBP5477.</title>
        <authorList>
            <person name="Yen H.-C."/>
            <person name="Chou L."/>
            <person name="Lin Y.-C."/>
            <person name="Lai E.-M."/>
            <person name="Kuo C.-H."/>
        </authorList>
    </citation>
    <scope>NUCLEOTIDE SEQUENCE</scope>
    <source>
        <strain evidence="4">CFBP5477</strain>
    </source>
</reference>
<dbReference type="EMBL" id="CP039691">
    <property type="protein sequence ID" value="QCI98648.1"/>
    <property type="molecule type" value="Genomic_DNA"/>
</dbReference>
<feature type="domain" description="YjiS-like" evidence="1">
    <location>
        <begin position="37"/>
        <end position="64"/>
    </location>
</feature>
<protein>
    <submittedName>
        <fullName evidence="2">DUF1127 domain-containing protein</fullName>
    </submittedName>
</protein>
<name>A0A4D7DQM6_9HYPH</name>
<evidence type="ECO:0000313" key="4">
    <source>
        <dbReference type="EMBL" id="WHA40755.1"/>
    </source>
</evidence>
<keyword evidence="6" id="KW-1185">Reference proteome</keyword>
<sequence length="98" mass="11083">MRTAERKMELQLTAPHVSFWSRAGVTREGVFKLVRSIANRIAVNKLTEMDDYQLADIGLVRADVMDALETSLLDDPALHLARAAKMRAGTRFLRLRKS</sequence>
<organism evidence="2 5">
    <name type="scientific">Agrobacterium larrymoorei</name>
    <dbReference type="NCBI Taxonomy" id="160699"/>
    <lineage>
        <taxon>Bacteria</taxon>
        <taxon>Pseudomonadati</taxon>
        <taxon>Pseudomonadota</taxon>
        <taxon>Alphaproteobacteria</taxon>
        <taxon>Hyphomicrobiales</taxon>
        <taxon>Rhizobiaceae</taxon>
        <taxon>Rhizobium/Agrobacterium group</taxon>
        <taxon>Agrobacterium</taxon>
    </lineage>
</organism>
<evidence type="ECO:0000313" key="5">
    <source>
        <dbReference type="Proteomes" id="UP000298545"/>
    </source>
</evidence>
<dbReference type="RefSeq" id="WP_027673863.1">
    <property type="nucleotide sequence ID" value="NZ_CP039691.1"/>
</dbReference>
<proteinExistence type="predicted"/>
<evidence type="ECO:0000313" key="6">
    <source>
        <dbReference type="Proteomes" id="UP000826513"/>
    </source>
</evidence>
<evidence type="ECO:0000313" key="2">
    <source>
        <dbReference type="EMBL" id="QCI98648.1"/>
    </source>
</evidence>
<dbReference type="EMBL" id="CP124733">
    <property type="protein sequence ID" value="WHA40755.1"/>
    <property type="molecule type" value="Genomic_DNA"/>
</dbReference>
<reference evidence="3 6" key="2">
    <citation type="submission" date="2021-03" db="EMBL/GenBank/DDBJ databases">
        <title>Rapid diversification of plasmids in a genus of pathogenic and nitrogen fixing bacteria.</title>
        <authorList>
            <person name="Weisberg A.J."/>
            <person name="Miller M."/>
            <person name="Ream W."/>
            <person name="Grunwald N.J."/>
            <person name="Chang J.H."/>
        </authorList>
    </citation>
    <scope>NUCLEOTIDE SEQUENCE [LARGE SCALE GENOMIC DNA]</scope>
    <source>
        <strain evidence="3 6">AF3.44</strain>
    </source>
</reference>
<gene>
    <name evidence="2" type="ORF">CFBP5473_12525</name>
    <name evidence="4" type="ORF">CFBP5477_013180</name>
    <name evidence="3" type="ORF">J5285_07210</name>
</gene>
<dbReference type="OrthoDB" id="8420502at2"/>
<dbReference type="Proteomes" id="UP000298664">
    <property type="component" value="Chromosome Circular"/>
</dbReference>
<accession>A0A4D7DQM6</accession>
<dbReference type="KEGG" id="alf:CFBP5473_12525"/>
<reference evidence="2 5" key="1">
    <citation type="submission" date="2019-04" db="EMBL/GenBank/DDBJ databases">
        <title>Complete genome sequence of Agrobacterium larrymoorei CFBP5473.</title>
        <authorList>
            <person name="Haryono M."/>
            <person name="Chou L."/>
            <person name="Lin Y.-C."/>
            <person name="Lai E.-M."/>
            <person name="Kuo C.-H."/>
        </authorList>
    </citation>
    <scope>NUCLEOTIDE SEQUENCE [LARGE SCALE GENOMIC DNA]</scope>
    <source>
        <strain evidence="2 5">CFBP5473</strain>
    </source>
</reference>
<dbReference type="EMBL" id="CP072167">
    <property type="protein sequence ID" value="QYA05887.1"/>
    <property type="molecule type" value="Genomic_DNA"/>
</dbReference>
<dbReference type="Proteomes" id="UP000826513">
    <property type="component" value="Chromosome 1"/>
</dbReference>
<evidence type="ECO:0000259" key="1">
    <source>
        <dbReference type="Pfam" id="PF06568"/>
    </source>
</evidence>
<dbReference type="Pfam" id="PF06568">
    <property type="entry name" value="YjiS-like"/>
    <property type="match status" value="1"/>
</dbReference>
<dbReference type="AlphaFoldDB" id="A0A4D7DQM6"/>
<dbReference type="Proteomes" id="UP000298545">
    <property type="component" value="Chromosome circular"/>
</dbReference>
<evidence type="ECO:0000313" key="3">
    <source>
        <dbReference type="EMBL" id="QYA05887.1"/>
    </source>
</evidence>
<dbReference type="InterPro" id="IPR009506">
    <property type="entry name" value="YjiS-like"/>
</dbReference>